<comment type="caution">
    <text evidence="1">The sequence shown here is derived from an EMBL/GenBank/DDBJ whole genome shotgun (WGS) entry which is preliminary data.</text>
</comment>
<proteinExistence type="predicted"/>
<reference evidence="1 2" key="1">
    <citation type="submission" date="2021-06" db="EMBL/GenBank/DDBJ databases">
        <title>Caerostris darwini draft genome.</title>
        <authorList>
            <person name="Kono N."/>
            <person name="Arakawa K."/>
        </authorList>
    </citation>
    <scope>NUCLEOTIDE SEQUENCE [LARGE SCALE GENOMIC DNA]</scope>
</reference>
<name>A0AAV4MU97_9ARAC</name>
<dbReference type="EMBL" id="BPLQ01000887">
    <property type="protein sequence ID" value="GIX76036.1"/>
    <property type="molecule type" value="Genomic_DNA"/>
</dbReference>
<evidence type="ECO:0000313" key="1">
    <source>
        <dbReference type="EMBL" id="GIX76036.1"/>
    </source>
</evidence>
<organism evidence="1 2">
    <name type="scientific">Caerostris darwini</name>
    <dbReference type="NCBI Taxonomy" id="1538125"/>
    <lineage>
        <taxon>Eukaryota</taxon>
        <taxon>Metazoa</taxon>
        <taxon>Ecdysozoa</taxon>
        <taxon>Arthropoda</taxon>
        <taxon>Chelicerata</taxon>
        <taxon>Arachnida</taxon>
        <taxon>Araneae</taxon>
        <taxon>Araneomorphae</taxon>
        <taxon>Entelegynae</taxon>
        <taxon>Araneoidea</taxon>
        <taxon>Araneidae</taxon>
        <taxon>Caerostris</taxon>
    </lineage>
</organism>
<sequence length="129" mass="14445">MALSQQLFRLKYENQPIQLQDFAVQPQEVVFSKPIYPPWEKHITNWDYFSNSVAGTLIYTDGSKKDNKVGGNKITTYSSSDIYPMSHNAPTLEDFPSTSSTGSISKPPCTTSLKTKQTPIYFLQALSTA</sequence>
<evidence type="ECO:0000313" key="2">
    <source>
        <dbReference type="Proteomes" id="UP001054837"/>
    </source>
</evidence>
<gene>
    <name evidence="1" type="ORF">CDAR_443161</name>
</gene>
<accession>A0AAV4MU97</accession>
<protein>
    <submittedName>
        <fullName evidence="1">Uncharacterized protein</fullName>
    </submittedName>
</protein>
<dbReference type="Proteomes" id="UP001054837">
    <property type="component" value="Unassembled WGS sequence"/>
</dbReference>
<dbReference type="AlphaFoldDB" id="A0AAV4MU97"/>
<keyword evidence="2" id="KW-1185">Reference proteome</keyword>